<keyword evidence="4 7" id="KW-0812">Transmembrane</keyword>
<evidence type="ECO:0000256" key="1">
    <source>
        <dbReference type="ARBA" id="ARBA00004651"/>
    </source>
</evidence>
<dbReference type="InterPro" id="IPR052518">
    <property type="entry name" value="CHR_Transporter"/>
</dbReference>
<dbReference type="AlphaFoldDB" id="A0A3N4GCB1"/>
<evidence type="ECO:0000256" key="6">
    <source>
        <dbReference type="ARBA" id="ARBA00023136"/>
    </source>
</evidence>
<name>A0A3N4GCB1_9LACT</name>
<evidence type="ECO:0000256" key="4">
    <source>
        <dbReference type="ARBA" id="ARBA00022692"/>
    </source>
</evidence>
<dbReference type="Proteomes" id="UP000273977">
    <property type="component" value="Unassembled WGS sequence"/>
</dbReference>
<dbReference type="PANTHER" id="PTHR43663">
    <property type="entry name" value="CHROMATE TRANSPORT PROTEIN-RELATED"/>
    <property type="match status" value="1"/>
</dbReference>
<feature type="transmembrane region" description="Helical" evidence="7">
    <location>
        <begin position="118"/>
        <end position="141"/>
    </location>
</feature>
<dbReference type="GO" id="GO:0005886">
    <property type="term" value="C:plasma membrane"/>
    <property type="evidence" value="ECO:0007669"/>
    <property type="project" value="UniProtKB-SubCell"/>
</dbReference>
<protein>
    <submittedName>
        <fullName evidence="8">Chromate transporter</fullName>
    </submittedName>
</protein>
<dbReference type="EMBL" id="RKMG01000025">
    <property type="protein sequence ID" value="RPA58206.1"/>
    <property type="molecule type" value="Genomic_DNA"/>
</dbReference>
<comment type="subcellular location">
    <subcellularLocation>
        <location evidence="1">Cell membrane</location>
        <topology evidence="1">Multi-pass membrane protein</topology>
    </subcellularLocation>
</comment>
<keyword evidence="3" id="KW-1003">Cell membrane</keyword>
<evidence type="ECO:0000256" key="3">
    <source>
        <dbReference type="ARBA" id="ARBA00022475"/>
    </source>
</evidence>
<proteinExistence type="inferred from homology"/>
<dbReference type="GO" id="GO:0015109">
    <property type="term" value="F:chromate transmembrane transporter activity"/>
    <property type="evidence" value="ECO:0007669"/>
    <property type="project" value="InterPro"/>
</dbReference>
<evidence type="ECO:0000313" key="8">
    <source>
        <dbReference type="EMBL" id="RPA58206.1"/>
    </source>
</evidence>
<reference evidence="8 9" key="1">
    <citation type="submission" date="2018-11" db="EMBL/GenBank/DDBJ databases">
        <title>Aerococcus sp. SJQ22, whole genome shotgun sequence.</title>
        <authorList>
            <person name="Sun L."/>
            <person name="Gao X."/>
            <person name="Chen W."/>
            <person name="Huang K."/>
        </authorList>
    </citation>
    <scope>NUCLEOTIDE SEQUENCE [LARGE SCALE GENOMIC DNA]</scope>
    <source>
        <strain evidence="8 9">SJQ22</strain>
    </source>
</reference>
<organism evidence="8 9">
    <name type="scientific">Aerococcus agrisoli</name>
    <dbReference type="NCBI Taxonomy" id="2487350"/>
    <lineage>
        <taxon>Bacteria</taxon>
        <taxon>Bacillati</taxon>
        <taxon>Bacillota</taxon>
        <taxon>Bacilli</taxon>
        <taxon>Lactobacillales</taxon>
        <taxon>Aerococcaceae</taxon>
        <taxon>Aerococcus</taxon>
    </lineage>
</organism>
<evidence type="ECO:0000313" key="9">
    <source>
        <dbReference type="Proteomes" id="UP000273977"/>
    </source>
</evidence>
<keyword evidence="6 7" id="KW-0472">Membrane</keyword>
<dbReference type="InterPro" id="IPR003370">
    <property type="entry name" value="Chromate_transpt"/>
</dbReference>
<dbReference type="OrthoDB" id="9027281at2"/>
<dbReference type="RefSeq" id="WP_123780769.1">
    <property type="nucleotide sequence ID" value="NZ_RKMG01000025.1"/>
</dbReference>
<comment type="caution">
    <text evidence="8">The sequence shown here is derived from an EMBL/GenBank/DDBJ whole genome shotgun (WGS) entry which is preliminary data.</text>
</comment>
<comment type="similarity">
    <text evidence="2">Belongs to the chromate ion transporter (CHR) (TC 2.A.51) family.</text>
</comment>
<dbReference type="Pfam" id="PF02417">
    <property type="entry name" value="Chromate_transp"/>
    <property type="match status" value="1"/>
</dbReference>
<dbReference type="PANTHER" id="PTHR43663:SF2">
    <property type="entry name" value="CHROMATE TRANSPORT PROTEIN-RELATED"/>
    <property type="match status" value="1"/>
</dbReference>
<evidence type="ECO:0000256" key="2">
    <source>
        <dbReference type="ARBA" id="ARBA00005262"/>
    </source>
</evidence>
<feature type="transmembrane region" description="Helical" evidence="7">
    <location>
        <begin position="20"/>
        <end position="42"/>
    </location>
</feature>
<sequence length="199" mass="21603">MSNKKTDIRQESRASILRKLFVSTLKLSAFTFGGGYVIITLLKKTFVDDYGWIENDEMLDLVAIAQSAPGAIAVNGAIVIGYKLVGMWGVFTAVLATIIPPFTIITFISFFYDAFRTNTWIALLLEGMQAGVAAVIVKVVIGMALQITDTKNPILIGAMVVAFVANYFFNVNVMLIILCAALLGIGKFLLERHKGGSKA</sequence>
<gene>
    <name evidence="8" type="ORF">EF384_07440</name>
</gene>
<feature type="transmembrane region" description="Helical" evidence="7">
    <location>
        <begin position="62"/>
        <end position="82"/>
    </location>
</feature>
<evidence type="ECO:0000256" key="5">
    <source>
        <dbReference type="ARBA" id="ARBA00022989"/>
    </source>
</evidence>
<feature type="transmembrane region" description="Helical" evidence="7">
    <location>
        <begin position="89"/>
        <end position="112"/>
    </location>
</feature>
<evidence type="ECO:0000256" key="7">
    <source>
        <dbReference type="SAM" id="Phobius"/>
    </source>
</evidence>
<keyword evidence="9" id="KW-1185">Reference proteome</keyword>
<accession>A0A3N4GCB1</accession>
<keyword evidence="5 7" id="KW-1133">Transmembrane helix</keyword>